<feature type="region of interest" description="Disordered" evidence="1">
    <location>
        <begin position="28"/>
        <end position="63"/>
    </location>
</feature>
<gene>
    <name evidence="4 5" type="primary">LOC104789678</name>
</gene>
<proteinExistence type="predicted"/>
<dbReference type="Pfam" id="PF14383">
    <property type="entry name" value="VARLMGL"/>
    <property type="match status" value="1"/>
</dbReference>
<reference evidence="4 5" key="3">
    <citation type="submission" date="2025-05" db="UniProtKB">
        <authorList>
            <consortium name="RefSeq"/>
        </authorList>
    </citation>
    <scope>IDENTIFICATION</scope>
    <source>
        <tissue evidence="4 5">Leaf</tissue>
    </source>
</reference>
<name>A0ABM0ZC67_CAMSA</name>
<evidence type="ECO:0000259" key="2">
    <source>
        <dbReference type="Pfam" id="PF14383"/>
    </source>
</evidence>
<feature type="compositionally biased region" description="Polar residues" evidence="1">
    <location>
        <begin position="445"/>
        <end position="459"/>
    </location>
</feature>
<evidence type="ECO:0000256" key="1">
    <source>
        <dbReference type="SAM" id="MobiDB-lite"/>
    </source>
</evidence>
<reference evidence="3" key="2">
    <citation type="journal article" date="2014" name="Nat. Commun.">
        <title>The emerging biofuel crop Camelina sativa retains a highly undifferentiated hexaploid genome structure.</title>
        <authorList>
            <person name="Kagale S."/>
            <person name="Koh C."/>
            <person name="Nixon J."/>
            <person name="Bollina V."/>
            <person name="Clarke W.E."/>
            <person name="Tuteja R."/>
            <person name="Spillane C."/>
            <person name="Robinson S.J."/>
            <person name="Links M.G."/>
            <person name="Clarke C."/>
            <person name="Higgins E.E."/>
            <person name="Huebert T."/>
            <person name="Sharpe A.G."/>
            <person name="Parkin I.A."/>
        </authorList>
    </citation>
    <scope>NUCLEOTIDE SEQUENCE [LARGE SCALE GENOMIC DNA]</scope>
    <source>
        <strain evidence="3">r\DH55</strain>
    </source>
</reference>
<protein>
    <submittedName>
        <fullName evidence="4 5">Uncharacterized protein LOC104789678</fullName>
    </submittedName>
</protein>
<keyword evidence="3" id="KW-1185">Reference proteome</keyword>
<accession>A0ABM0ZC67</accession>
<evidence type="ECO:0000313" key="3">
    <source>
        <dbReference type="Proteomes" id="UP000694864"/>
    </source>
</evidence>
<feature type="region of interest" description="Disordered" evidence="1">
    <location>
        <begin position="189"/>
        <end position="233"/>
    </location>
</feature>
<dbReference type="GeneID" id="104789678"/>
<evidence type="ECO:0000313" key="5">
    <source>
        <dbReference type="RefSeq" id="XP_010513646.1"/>
    </source>
</evidence>
<feature type="domain" description="DUF3741" evidence="2">
    <location>
        <begin position="234"/>
        <end position="247"/>
    </location>
</feature>
<feature type="compositionally biased region" description="Low complexity" evidence="1">
    <location>
        <begin position="202"/>
        <end position="230"/>
    </location>
</feature>
<feature type="compositionally biased region" description="Basic and acidic residues" evidence="1">
    <location>
        <begin position="427"/>
        <end position="440"/>
    </location>
</feature>
<dbReference type="Proteomes" id="UP000694864">
    <property type="component" value="Chromosome 1"/>
</dbReference>
<sequence length="726" mass="81224">MPEGKLRSGVYRSFIMCDDPRDVVDCGAIKKQSKSRPSKAKERSDMAVAPPRKSSEDAPPHSSLQLLRVSKGIQKLNVAIDSWSKGFSFETASRPEDIAKDLLRGALDLEESLAMLSSIQEDDIKQKPSVCKDGRRDLRFQRSMSDRFGERIEKRTMVQENVASKDCYEELRKVIRESFLRQNLVSQTKGTKTRVVRSDHFASSSGAASSSTSSSQSSMVSGSTKSSASSDVPRRAPSLIARLMGLDVSSTQEPSKSVVDHIDKADMVKLPLERQEQKLKMNNKKESSETVRCNSTREAVLQSLPEENPSTIVLIRPMRVVQPVMEEKPGNKRVVVPKKPRMQGEVHPRMISNQRKDHQLAKGNSKKMKLPLSMMTKKDKEPKEMVRKLEQNEGKVIKPMSLSNVKAVTKDRKPMEGGNKTNKKLGVKKEDTAEGKDRNRPLKPPSNTATQKKSNNSSDLSRNKSGRSSRLSSSSSSGEQKSSSRLKKSGEATRPNAKKKLRQQDNELGSENNSCSSQDTRGSPNQVLSTEETTSSEFHNQSHCDNGEVSSCAPTVQRSHEPETSQISLKTFLSSSSDFIGYAEDLFDINTNTNESAFRNRVSIVTTDQRLALDFAKEVARRRSLLLAKPMSPQRSSVDIDELLTEVCDEFESLRSYRDTFSEQNSFVKESIHMVLENDLKDKKTEMTSGVWDLGWRSEFQIDETYQAVVDLEKLILSGLIQEIIT</sequence>
<dbReference type="PANTHER" id="PTHR34282:SF2">
    <property type="entry name" value="DUF3741 DOMAIN-CONTAINING PROTEIN"/>
    <property type="match status" value="1"/>
</dbReference>
<feature type="region of interest" description="Disordered" evidence="1">
    <location>
        <begin position="390"/>
        <end position="565"/>
    </location>
</feature>
<dbReference type="RefSeq" id="XP_010513643.1">
    <property type="nucleotide sequence ID" value="XM_010515341.2"/>
</dbReference>
<dbReference type="RefSeq" id="XP_010513646.1">
    <property type="nucleotide sequence ID" value="XM_010515344.2"/>
</dbReference>
<reference evidence="3" key="1">
    <citation type="journal article" date="1997" name="Nucleic Acids Res.">
        <title>tRNAscan-SE: a program for improved detection of transfer RNA genes in genomic sequence.</title>
        <authorList>
            <person name="Lowe T.M."/>
            <person name="Eddy S.R."/>
        </authorList>
    </citation>
    <scope>NUCLEOTIDE SEQUENCE [LARGE SCALE GENOMIC DNA]</scope>
    <source>
        <strain evidence="3">r\DH55</strain>
    </source>
</reference>
<dbReference type="InterPro" id="IPR032795">
    <property type="entry name" value="DUF3741-assoc"/>
</dbReference>
<feature type="compositionally biased region" description="Polar residues" evidence="1">
    <location>
        <begin position="547"/>
        <end position="557"/>
    </location>
</feature>
<evidence type="ECO:0000313" key="4">
    <source>
        <dbReference type="RefSeq" id="XP_010513643.1"/>
    </source>
</evidence>
<dbReference type="PANTHER" id="PTHR34282">
    <property type="entry name" value="OS01G0228800 PROTEIN-RELATED"/>
    <property type="match status" value="1"/>
</dbReference>
<organism evidence="3 4">
    <name type="scientific">Camelina sativa</name>
    <name type="common">False flax</name>
    <name type="synonym">Myagrum sativum</name>
    <dbReference type="NCBI Taxonomy" id="90675"/>
    <lineage>
        <taxon>Eukaryota</taxon>
        <taxon>Viridiplantae</taxon>
        <taxon>Streptophyta</taxon>
        <taxon>Embryophyta</taxon>
        <taxon>Tracheophyta</taxon>
        <taxon>Spermatophyta</taxon>
        <taxon>Magnoliopsida</taxon>
        <taxon>eudicotyledons</taxon>
        <taxon>Gunneridae</taxon>
        <taxon>Pentapetalae</taxon>
        <taxon>rosids</taxon>
        <taxon>malvids</taxon>
        <taxon>Brassicales</taxon>
        <taxon>Brassicaceae</taxon>
        <taxon>Camelineae</taxon>
        <taxon>Camelina</taxon>
    </lineage>
</organism>
<feature type="compositionally biased region" description="Polar residues" evidence="1">
    <location>
        <begin position="506"/>
        <end position="539"/>
    </location>
</feature>
<feature type="compositionally biased region" description="Low complexity" evidence="1">
    <location>
        <begin position="466"/>
        <end position="483"/>
    </location>
</feature>